<feature type="non-terminal residue" evidence="1">
    <location>
        <position position="37"/>
    </location>
</feature>
<accession>A0A383C0P1</accession>
<sequence length="37" mass="4300">MSPFLFTSTFFIVLIADLDWQSMDLNAEKLCFPSNKE</sequence>
<dbReference type="AlphaFoldDB" id="A0A383C0P1"/>
<proteinExistence type="predicted"/>
<reference evidence="1" key="1">
    <citation type="submission" date="2018-05" db="EMBL/GenBank/DDBJ databases">
        <authorList>
            <person name="Lanie J.A."/>
            <person name="Ng W.-L."/>
            <person name="Kazmierczak K.M."/>
            <person name="Andrzejewski T.M."/>
            <person name="Davidsen T.M."/>
            <person name="Wayne K.J."/>
            <person name="Tettelin H."/>
            <person name="Glass J.I."/>
            <person name="Rusch D."/>
            <person name="Podicherti R."/>
            <person name="Tsui H.-C.T."/>
            <person name="Winkler M.E."/>
        </authorList>
    </citation>
    <scope>NUCLEOTIDE SEQUENCE</scope>
</reference>
<protein>
    <submittedName>
        <fullName evidence="1">Uncharacterized protein</fullName>
    </submittedName>
</protein>
<evidence type="ECO:0000313" key="1">
    <source>
        <dbReference type="EMBL" id="SVE25639.1"/>
    </source>
</evidence>
<dbReference type="EMBL" id="UINC01204761">
    <property type="protein sequence ID" value="SVE25639.1"/>
    <property type="molecule type" value="Genomic_DNA"/>
</dbReference>
<gene>
    <name evidence="1" type="ORF">METZ01_LOCUS478493</name>
</gene>
<name>A0A383C0P1_9ZZZZ</name>
<organism evidence="1">
    <name type="scientific">marine metagenome</name>
    <dbReference type="NCBI Taxonomy" id="408172"/>
    <lineage>
        <taxon>unclassified sequences</taxon>
        <taxon>metagenomes</taxon>
        <taxon>ecological metagenomes</taxon>
    </lineage>
</organism>